<dbReference type="Gene3D" id="3.30.300.30">
    <property type="match status" value="1"/>
</dbReference>
<keyword evidence="4" id="KW-1185">Reference proteome</keyword>
<dbReference type="PANTHER" id="PTHR44378:SF1">
    <property type="entry name" value="ACYL-ACTIVATING ENZYME 18, PEROXISOMAL-RELATED"/>
    <property type="match status" value="1"/>
</dbReference>
<proteinExistence type="predicted"/>
<evidence type="ECO:0000256" key="1">
    <source>
        <dbReference type="SAM" id="Phobius"/>
    </source>
</evidence>
<protein>
    <recommendedName>
        <fullName evidence="2">AMP-dependent synthetase/ligase domain-containing protein</fullName>
    </recommendedName>
</protein>
<dbReference type="SUPFAM" id="SSF56801">
    <property type="entry name" value="Acetyl-CoA synthetase-like"/>
    <property type="match status" value="1"/>
</dbReference>
<dbReference type="Gene3D" id="3.40.50.12780">
    <property type="entry name" value="N-terminal domain of ligase-like"/>
    <property type="match status" value="1"/>
</dbReference>
<accession>A0ABD1Y5Z5</accession>
<dbReference type="PANTHER" id="PTHR44378">
    <property type="entry name" value="ACYL-ACTIVATING ENZYME 17, PEROXISOMAL-RELATED"/>
    <property type="match status" value="1"/>
</dbReference>
<name>A0ABD1Y5Z5_9MARC</name>
<dbReference type="AlphaFoldDB" id="A0ABD1Y5Z5"/>
<evidence type="ECO:0000259" key="2">
    <source>
        <dbReference type="Pfam" id="PF00501"/>
    </source>
</evidence>
<dbReference type="InterPro" id="IPR042099">
    <property type="entry name" value="ANL_N_sf"/>
</dbReference>
<feature type="domain" description="AMP-dependent synthetase/ligase" evidence="2">
    <location>
        <begin position="191"/>
        <end position="560"/>
    </location>
</feature>
<comment type="caution">
    <text evidence="3">The sequence shown here is derived from an EMBL/GenBank/DDBJ whole genome shotgun (WGS) entry which is preliminary data.</text>
</comment>
<dbReference type="PROSITE" id="PS00455">
    <property type="entry name" value="AMP_BINDING"/>
    <property type="match status" value="1"/>
</dbReference>
<reference evidence="3 4" key="1">
    <citation type="submission" date="2024-09" db="EMBL/GenBank/DDBJ databases">
        <title>Chromosome-scale assembly of Riccia fluitans.</title>
        <authorList>
            <person name="Paukszto L."/>
            <person name="Sawicki J."/>
            <person name="Karawczyk K."/>
            <person name="Piernik-Szablinska J."/>
            <person name="Szczecinska M."/>
            <person name="Mazdziarz M."/>
        </authorList>
    </citation>
    <scope>NUCLEOTIDE SEQUENCE [LARGE SCALE GENOMIC DNA]</scope>
    <source>
        <strain evidence="3">Rf_01</strain>
        <tissue evidence="3">Aerial parts of the thallus</tissue>
    </source>
</reference>
<evidence type="ECO:0000313" key="3">
    <source>
        <dbReference type="EMBL" id="KAL2622191.1"/>
    </source>
</evidence>
<gene>
    <name evidence="3" type="ORF">R1flu_002396</name>
</gene>
<keyword evidence="1" id="KW-0812">Transmembrane</keyword>
<sequence length="731" mass="79886">MEEERQKNIREIGLLDLQKTGLSATESQAFLDELQRVVSEVGNSQTETWEKIATTLLRPQHPHPLHQLMYNAAYSSWDVQKAGPPPVWFPKLEEANKTNIGRFMNAKGRTYLGSSYENPIASYSDFHKWSAANPDVYLEHVLGEMSVYFHQPPKCILDTRDEIMPGGIWLPGSVLNIAECALLPHPRIGKTDDSVAIIWRDEGSDDLPVKSLTVGELRAKVNRVANALVVSGFTTGDAIGIDMPMTVYAVISYLAVILAGMVVVSIADSFVASEIATRCRLSKAKGIITQDYIIRGGKRLPLYSRVVDAKAPKAIVIPADEESVTLELRNGDISWDSFLKSADAVGKPETFEPVVLPGESHANILFSSGTTGEPKAIPWSHITPLRCGIDSWAHHDIRSGDVIAWPTNLGWMMGPFVVFAALLNGGAIAVYNGSPLGRSYGKFVQDAKVTMHGTVPSLAKAWRNTSCARGYDWSSIRCFSSTGEASSADDSLWLMSTIGYKGPLLEYCGGTELAGGYITGSFLQSQALAAFSTFSMMTQVAILDDSGNPYPEEQPCVGEIGIYPIFFGASDHLLNADHHKVYFQGMPTYKGKRLRRHGDVLERMPGGYYKAQGRSDDTMNLSGIKASAVEIERVCNTAHERVLETAAIAITSPGGGPEQLVIMVVLSDGPEISLEILKKAFTTAIATKLTPLFKVSAVETAKVFPRTASNKLLRRVLRNQLMQKDKVQTKL</sequence>
<keyword evidence="1" id="KW-0472">Membrane</keyword>
<feature type="transmembrane region" description="Helical" evidence="1">
    <location>
        <begin position="247"/>
        <end position="267"/>
    </location>
</feature>
<organism evidence="3 4">
    <name type="scientific">Riccia fluitans</name>
    <dbReference type="NCBI Taxonomy" id="41844"/>
    <lineage>
        <taxon>Eukaryota</taxon>
        <taxon>Viridiplantae</taxon>
        <taxon>Streptophyta</taxon>
        <taxon>Embryophyta</taxon>
        <taxon>Marchantiophyta</taxon>
        <taxon>Marchantiopsida</taxon>
        <taxon>Marchantiidae</taxon>
        <taxon>Marchantiales</taxon>
        <taxon>Ricciaceae</taxon>
        <taxon>Riccia</taxon>
    </lineage>
</organism>
<dbReference type="EMBL" id="JBHFFA010000006">
    <property type="protein sequence ID" value="KAL2622191.1"/>
    <property type="molecule type" value="Genomic_DNA"/>
</dbReference>
<keyword evidence="1" id="KW-1133">Transmembrane helix</keyword>
<dbReference type="Proteomes" id="UP001605036">
    <property type="component" value="Unassembled WGS sequence"/>
</dbReference>
<dbReference type="InterPro" id="IPR000873">
    <property type="entry name" value="AMP-dep_synth/lig_dom"/>
</dbReference>
<dbReference type="InterPro" id="IPR045851">
    <property type="entry name" value="AMP-bd_C_sf"/>
</dbReference>
<dbReference type="Pfam" id="PF00501">
    <property type="entry name" value="AMP-binding"/>
    <property type="match status" value="1"/>
</dbReference>
<dbReference type="InterPro" id="IPR020845">
    <property type="entry name" value="AMP-binding_CS"/>
</dbReference>
<evidence type="ECO:0000313" key="4">
    <source>
        <dbReference type="Proteomes" id="UP001605036"/>
    </source>
</evidence>